<dbReference type="PANTHER" id="PTHR10366:SF564">
    <property type="entry name" value="STEROL-4-ALPHA-CARBOXYLATE 3-DEHYDROGENASE, DECARBOXYLATING"/>
    <property type="match status" value="1"/>
</dbReference>
<dbReference type="InterPro" id="IPR050425">
    <property type="entry name" value="NAD(P)_dehydrat-like"/>
</dbReference>
<dbReference type="CDD" id="cd05227">
    <property type="entry name" value="AR_SDR_e"/>
    <property type="match status" value="1"/>
</dbReference>
<evidence type="ECO:0000256" key="1">
    <source>
        <dbReference type="ARBA" id="ARBA00023002"/>
    </source>
</evidence>
<dbReference type="Proteomes" id="UP000218327">
    <property type="component" value="Unassembled WGS sequence"/>
</dbReference>
<dbReference type="InterPro" id="IPR036291">
    <property type="entry name" value="NAD(P)-bd_dom_sf"/>
</dbReference>
<feature type="domain" description="NAD-dependent epimerase/dehydratase" evidence="3">
    <location>
        <begin position="9"/>
        <end position="248"/>
    </location>
</feature>
<dbReference type="Gene3D" id="3.40.50.720">
    <property type="entry name" value="NAD(P)-binding Rossmann-like Domain"/>
    <property type="match status" value="1"/>
</dbReference>
<evidence type="ECO:0000259" key="3">
    <source>
        <dbReference type="Pfam" id="PF01370"/>
    </source>
</evidence>
<organism evidence="4 5">
    <name type="scientific">SAR86 cluster bacterium</name>
    <dbReference type="NCBI Taxonomy" id="2030880"/>
    <lineage>
        <taxon>Bacteria</taxon>
        <taxon>Pseudomonadati</taxon>
        <taxon>Pseudomonadota</taxon>
        <taxon>Gammaproteobacteria</taxon>
        <taxon>SAR86 cluster</taxon>
    </lineage>
</organism>
<evidence type="ECO:0000313" key="4">
    <source>
        <dbReference type="EMBL" id="PCJ24638.1"/>
    </source>
</evidence>
<dbReference type="GO" id="GO:0016616">
    <property type="term" value="F:oxidoreductase activity, acting on the CH-OH group of donors, NAD or NADP as acceptor"/>
    <property type="evidence" value="ECO:0007669"/>
    <property type="project" value="TreeGrafter"/>
</dbReference>
<dbReference type="Pfam" id="PF01370">
    <property type="entry name" value="Epimerase"/>
    <property type="match status" value="1"/>
</dbReference>
<keyword evidence="1" id="KW-0560">Oxidoreductase</keyword>
<reference evidence="5" key="1">
    <citation type="submission" date="2017-08" db="EMBL/GenBank/DDBJ databases">
        <title>A dynamic microbial community with high functional redundancy inhabits the cold, oxic subseafloor aquifer.</title>
        <authorList>
            <person name="Tully B.J."/>
            <person name="Wheat C.G."/>
            <person name="Glazer B.T."/>
            <person name="Huber J.A."/>
        </authorList>
    </citation>
    <scope>NUCLEOTIDE SEQUENCE [LARGE SCALE GENOMIC DNA]</scope>
</reference>
<sequence length="344" mass="37761">MGTQSSSQVLVTGGTGFVGAYCILQLLQQGHVVRTTVRSLDRKAEVLDMLKNGGLENADNLSFIEADLVKDNNWQQAMAGCEYVLHVASPIGLEMPKEENDMIQPAVQGTLRVLKAARDAGVKRVVLTSSFGAVSYGYPKGDRTFTENDWTILDDKTLSPYIKSKAMAEKAAWDFIESESGELELTVINPTGIFGPTLSKRLSSGFEVLNRMLDGSMKACPKISFAVVDVRDVADLHIRAMNNPKAAGQRYIAASSSPPIFLIEMASILREKFKENASNIPTKEIPDFIIRFMALFNPLAKNIVSQLGRIRHASNEKARTSLGWNPRSGRDAVIASMESMKLFL</sequence>
<gene>
    <name evidence="4" type="ORF">COA96_08930</name>
</gene>
<evidence type="ECO:0000256" key="2">
    <source>
        <dbReference type="ARBA" id="ARBA00023445"/>
    </source>
</evidence>
<proteinExistence type="inferred from homology"/>
<dbReference type="PANTHER" id="PTHR10366">
    <property type="entry name" value="NAD DEPENDENT EPIMERASE/DEHYDRATASE"/>
    <property type="match status" value="1"/>
</dbReference>
<dbReference type="FunFam" id="3.40.50.720:FF:000336">
    <property type="entry name" value="Aldehyde reductase"/>
    <property type="match status" value="1"/>
</dbReference>
<dbReference type="InterPro" id="IPR001509">
    <property type="entry name" value="Epimerase_deHydtase"/>
</dbReference>
<dbReference type="AlphaFoldDB" id="A0A2A5B0M6"/>
<comment type="similarity">
    <text evidence="2">Belongs to the NAD(P)-dependent epimerase/dehydratase family. Dihydroflavonol-4-reductase subfamily.</text>
</comment>
<protein>
    <submittedName>
        <fullName evidence="4">Aldehyde reductase</fullName>
    </submittedName>
</protein>
<comment type="caution">
    <text evidence="4">The sequence shown here is derived from an EMBL/GenBank/DDBJ whole genome shotgun (WGS) entry which is preliminary data.</text>
</comment>
<evidence type="ECO:0000313" key="5">
    <source>
        <dbReference type="Proteomes" id="UP000218327"/>
    </source>
</evidence>
<dbReference type="SUPFAM" id="SSF51735">
    <property type="entry name" value="NAD(P)-binding Rossmann-fold domains"/>
    <property type="match status" value="1"/>
</dbReference>
<accession>A0A2A5B0M6</accession>
<dbReference type="EMBL" id="NVVJ01000024">
    <property type="protein sequence ID" value="PCJ24638.1"/>
    <property type="molecule type" value="Genomic_DNA"/>
</dbReference>
<name>A0A2A5B0M6_9GAMM</name>